<comment type="similarity">
    <text evidence="1">Belongs to the CAF1 family.</text>
</comment>
<sequence length="596" mass="67453">MLVWRSRNLTRSKFLFALPRRCFTDDASLSVPSTPPCRPPLRLTSLTTMDVTRHNFAEALVDLEKQLALPSCRFVAIDTEFTGLAPSEFTREKIIDTLEERYAKVRASGENFLITQFGVALVHVADGSAEMDEASNTWISCWNFFVFPRPYQNFDARFLCQASSMQFMAEHGFDFNKFIRDGIPYLSRKSEMAVRRIHEKSIANLGKSPPEKINVSRHFDKLFMTESVERIDTWLANSDAAMPELFISARNSFRRLLVLHAARFLATHPDAKSLYLETNENGVRLIRTTSSSEHDSLKKRKIDELNNEVEAAIGFSKVIQLLGKSGKPVVGHNCLLDFVYLFHQFVGPLPPTLVQFKLQLGKAFPVIFDTKHQAMMSPARDEFESTSLSAMFEYMRDHLTIDVSTLINADESSSYHRALKKPVDGEAPMPCHEAGFDALMTAIVQLGFTSLSANGWSKELPLDLRTDFRHLTLYENRINLMAVDRPSYLDIGDVEQELDRRHVYVLSGDATALKESRPDDLFAQSRVNRVIREDKETYVFLSEPLEGDLPKPADDKLVISPFAEYLKKHGSKALDDSETASSAGDDAPPSRWCTIQ</sequence>
<dbReference type="GO" id="GO:0000175">
    <property type="term" value="F:3'-5'-RNA exonuclease activity"/>
    <property type="evidence" value="ECO:0007669"/>
    <property type="project" value="TreeGrafter"/>
</dbReference>
<gene>
    <name evidence="3" type="ORF">H310_08934</name>
</gene>
<evidence type="ECO:0000256" key="2">
    <source>
        <dbReference type="SAM" id="MobiDB-lite"/>
    </source>
</evidence>
<dbReference type="Pfam" id="PF04857">
    <property type="entry name" value="CAF1"/>
    <property type="match status" value="1"/>
</dbReference>
<dbReference type="InterPro" id="IPR012337">
    <property type="entry name" value="RNaseH-like_sf"/>
</dbReference>
<protein>
    <submittedName>
        <fullName evidence="3">Uncharacterized protein</fullName>
    </submittedName>
</protein>
<dbReference type="STRING" id="157072.A0A024TX45"/>
<dbReference type="OrthoDB" id="1432093at2759"/>
<dbReference type="InterPro" id="IPR036397">
    <property type="entry name" value="RNaseH_sf"/>
</dbReference>
<evidence type="ECO:0000256" key="1">
    <source>
        <dbReference type="ARBA" id="ARBA00008372"/>
    </source>
</evidence>
<dbReference type="RefSeq" id="XP_008873086.1">
    <property type="nucleotide sequence ID" value="XM_008874864.1"/>
</dbReference>
<reference evidence="3" key="1">
    <citation type="submission" date="2013-12" db="EMBL/GenBank/DDBJ databases">
        <title>The Genome Sequence of Aphanomyces invadans NJM9701.</title>
        <authorList>
            <consortium name="The Broad Institute Genomics Platform"/>
            <person name="Russ C."/>
            <person name="Tyler B."/>
            <person name="van West P."/>
            <person name="Dieguez-Uribeondo J."/>
            <person name="Young S.K."/>
            <person name="Zeng Q."/>
            <person name="Gargeya S."/>
            <person name="Fitzgerald M."/>
            <person name="Abouelleil A."/>
            <person name="Alvarado L."/>
            <person name="Chapman S.B."/>
            <person name="Gainer-Dewar J."/>
            <person name="Goldberg J."/>
            <person name="Griggs A."/>
            <person name="Gujja S."/>
            <person name="Hansen M."/>
            <person name="Howarth C."/>
            <person name="Imamovic A."/>
            <person name="Ireland A."/>
            <person name="Larimer J."/>
            <person name="McCowan C."/>
            <person name="Murphy C."/>
            <person name="Pearson M."/>
            <person name="Poon T.W."/>
            <person name="Priest M."/>
            <person name="Roberts A."/>
            <person name="Saif S."/>
            <person name="Shea T."/>
            <person name="Sykes S."/>
            <person name="Wortman J."/>
            <person name="Nusbaum C."/>
            <person name="Birren B."/>
        </authorList>
    </citation>
    <scope>NUCLEOTIDE SEQUENCE [LARGE SCALE GENOMIC DNA]</scope>
    <source>
        <strain evidence="3">NJM9701</strain>
    </source>
</reference>
<dbReference type="InterPro" id="IPR006941">
    <property type="entry name" value="RNase_CAF1"/>
</dbReference>
<dbReference type="GO" id="GO:0003723">
    <property type="term" value="F:RNA binding"/>
    <property type="evidence" value="ECO:0007669"/>
    <property type="project" value="TreeGrafter"/>
</dbReference>
<dbReference type="AlphaFoldDB" id="A0A024TX45"/>
<proteinExistence type="inferred from homology"/>
<dbReference type="InterPro" id="IPR051181">
    <property type="entry name" value="CAF1_poly(A)_ribonucleases"/>
</dbReference>
<dbReference type="VEuPathDB" id="FungiDB:H310_08934"/>
<dbReference type="Gene3D" id="3.30.420.10">
    <property type="entry name" value="Ribonuclease H-like superfamily/Ribonuclease H"/>
    <property type="match status" value="2"/>
</dbReference>
<dbReference type="PANTHER" id="PTHR15092">
    <property type="entry name" value="POLY A -SPECIFIC RIBONUCLEASE/TARGET OF EGR1, MEMBER 1"/>
    <property type="match status" value="1"/>
</dbReference>
<organism evidence="3">
    <name type="scientific">Aphanomyces invadans</name>
    <dbReference type="NCBI Taxonomy" id="157072"/>
    <lineage>
        <taxon>Eukaryota</taxon>
        <taxon>Sar</taxon>
        <taxon>Stramenopiles</taxon>
        <taxon>Oomycota</taxon>
        <taxon>Saprolegniomycetes</taxon>
        <taxon>Saprolegniales</taxon>
        <taxon>Verrucalvaceae</taxon>
        <taxon>Aphanomyces</taxon>
    </lineage>
</organism>
<accession>A0A024TX45</accession>
<feature type="region of interest" description="Disordered" evidence="2">
    <location>
        <begin position="571"/>
        <end position="596"/>
    </location>
</feature>
<name>A0A024TX45_9STRA</name>
<dbReference type="GeneID" id="20085984"/>
<dbReference type="eggNOG" id="KOG1990">
    <property type="taxonomic scope" value="Eukaryota"/>
</dbReference>
<dbReference type="SUPFAM" id="SSF53098">
    <property type="entry name" value="Ribonuclease H-like"/>
    <property type="match status" value="1"/>
</dbReference>
<dbReference type="EMBL" id="KI913970">
    <property type="protein sequence ID" value="ETV98211.1"/>
    <property type="molecule type" value="Genomic_DNA"/>
</dbReference>
<dbReference type="PANTHER" id="PTHR15092:SF47">
    <property type="entry name" value="POLY(A)-SPECIFIC EXORIBONUCLEASE PARN"/>
    <property type="match status" value="1"/>
</dbReference>
<evidence type="ECO:0000313" key="3">
    <source>
        <dbReference type="EMBL" id="ETV98211.1"/>
    </source>
</evidence>